<sequence length="137" mass="15263">MSRTKRASLAKETVRIMEDGGYTLDDGRMIDIREHIVDSLARTDLVRPDEFGDLIAPECIKQATKFDVRNETTLTAAERLVVERKLDGVLCLNFASAKNPGGGFLGGSQAQEESLARSSALVKTLESKWEYYEVHRS</sequence>
<dbReference type="InterPro" id="IPR043472">
    <property type="entry name" value="Macro_dom-like"/>
</dbReference>
<evidence type="ECO:0000313" key="2">
    <source>
        <dbReference type="EMBL" id="PQO25765.1"/>
    </source>
</evidence>
<evidence type="ECO:0000259" key="1">
    <source>
        <dbReference type="Pfam" id="PF10021"/>
    </source>
</evidence>
<dbReference type="PANTHER" id="PTHR35596">
    <property type="entry name" value="DUF2263 DOMAIN-CONTAINING PROTEIN"/>
    <property type="match status" value="1"/>
</dbReference>
<feature type="domain" description="Microbial-type PARG catalytic" evidence="1">
    <location>
        <begin position="10"/>
        <end position="136"/>
    </location>
</feature>
<dbReference type="PANTHER" id="PTHR35596:SF1">
    <property type="entry name" value="MICROBIAL-TYPE PARG CATALYTIC DOMAIN-CONTAINING PROTEIN"/>
    <property type="match status" value="1"/>
</dbReference>
<comment type="caution">
    <text evidence="2">The sequence shown here is derived from an EMBL/GenBank/DDBJ whole genome shotgun (WGS) entry which is preliminary data.</text>
</comment>
<dbReference type="InterPro" id="IPR019261">
    <property type="entry name" value="PARG_cat_microbial"/>
</dbReference>
<evidence type="ECO:0000313" key="3">
    <source>
        <dbReference type="Proteomes" id="UP000240009"/>
    </source>
</evidence>
<dbReference type="Pfam" id="PF10021">
    <property type="entry name" value="PARG_cat_microb"/>
    <property type="match status" value="1"/>
</dbReference>
<dbReference type="NCBIfam" id="TIGR02452">
    <property type="entry name" value="TIGR02452 family protein"/>
    <property type="match status" value="1"/>
</dbReference>
<reference evidence="2 3" key="1">
    <citation type="submission" date="2018-02" db="EMBL/GenBank/DDBJ databases">
        <title>Comparative genomes isolates from brazilian mangrove.</title>
        <authorList>
            <person name="Araujo J.E."/>
            <person name="Taketani R.G."/>
            <person name="Silva M.C.P."/>
            <person name="Loureco M.V."/>
            <person name="Andreote F.D."/>
        </authorList>
    </citation>
    <scope>NUCLEOTIDE SEQUENCE [LARGE SCALE GENOMIC DNA]</scope>
    <source>
        <strain evidence="2 3">HEX-2 MGV</strain>
    </source>
</reference>
<dbReference type="InterPro" id="IPR012664">
    <property type="entry name" value="CHP02452"/>
</dbReference>
<gene>
    <name evidence="2" type="ORF">C5Y96_23435</name>
</gene>
<dbReference type="EMBL" id="PUIA01000074">
    <property type="protein sequence ID" value="PQO25765.1"/>
    <property type="molecule type" value="Genomic_DNA"/>
</dbReference>
<protein>
    <submittedName>
        <fullName evidence="2">TIGR02452 family protein</fullName>
    </submittedName>
</protein>
<accession>A0A2S8F0S0</accession>
<name>A0A2S8F0S0_9BACT</name>
<dbReference type="AlphaFoldDB" id="A0A2S8F0S0"/>
<dbReference type="OrthoDB" id="9806181at2"/>
<dbReference type="Gene3D" id="3.40.220.10">
    <property type="entry name" value="Leucine Aminopeptidase, subunit E, domain 1"/>
    <property type="match status" value="1"/>
</dbReference>
<organism evidence="2 3">
    <name type="scientific">Blastopirellula marina</name>
    <dbReference type="NCBI Taxonomy" id="124"/>
    <lineage>
        <taxon>Bacteria</taxon>
        <taxon>Pseudomonadati</taxon>
        <taxon>Planctomycetota</taxon>
        <taxon>Planctomycetia</taxon>
        <taxon>Pirellulales</taxon>
        <taxon>Pirellulaceae</taxon>
        <taxon>Blastopirellula</taxon>
    </lineage>
</organism>
<dbReference type="Proteomes" id="UP000240009">
    <property type="component" value="Unassembled WGS sequence"/>
</dbReference>
<proteinExistence type="predicted"/>